<evidence type="ECO:0000313" key="1">
    <source>
        <dbReference type="EMBL" id="CAG8583684.1"/>
    </source>
</evidence>
<comment type="caution">
    <text evidence="1">The sequence shown here is derived from an EMBL/GenBank/DDBJ whole genome shotgun (WGS) entry which is preliminary data.</text>
</comment>
<protein>
    <submittedName>
        <fullName evidence="1">811_t:CDS:1</fullName>
    </submittedName>
</protein>
<sequence>EGHLPKAKYGLEEIIEWIPIENEIRKEFKYFHGTEYSPESNQY</sequence>
<proteinExistence type="predicted"/>
<keyword evidence="2" id="KW-1185">Reference proteome</keyword>
<dbReference type="Proteomes" id="UP000789860">
    <property type="component" value="Unassembled WGS sequence"/>
</dbReference>
<name>A0ACA9MCE4_9GLOM</name>
<accession>A0ACA9MCE4</accession>
<gene>
    <name evidence="1" type="ORF">SCALOS_LOCUS6307</name>
</gene>
<dbReference type="EMBL" id="CAJVPM010011790">
    <property type="protein sequence ID" value="CAG8583684.1"/>
    <property type="molecule type" value="Genomic_DNA"/>
</dbReference>
<evidence type="ECO:0000313" key="2">
    <source>
        <dbReference type="Proteomes" id="UP000789860"/>
    </source>
</evidence>
<feature type="non-terminal residue" evidence="1">
    <location>
        <position position="1"/>
    </location>
</feature>
<organism evidence="1 2">
    <name type="scientific">Scutellospora calospora</name>
    <dbReference type="NCBI Taxonomy" id="85575"/>
    <lineage>
        <taxon>Eukaryota</taxon>
        <taxon>Fungi</taxon>
        <taxon>Fungi incertae sedis</taxon>
        <taxon>Mucoromycota</taxon>
        <taxon>Glomeromycotina</taxon>
        <taxon>Glomeromycetes</taxon>
        <taxon>Diversisporales</taxon>
        <taxon>Gigasporaceae</taxon>
        <taxon>Scutellospora</taxon>
    </lineage>
</organism>
<reference evidence="1" key="1">
    <citation type="submission" date="2021-06" db="EMBL/GenBank/DDBJ databases">
        <authorList>
            <person name="Kallberg Y."/>
            <person name="Tangrot J."/>
            <person name="Rosling A."/>
        </authorList>
    </citation>
    <scope>NUCLEOTIDE SEQUENCE</scope>
    <source>
        <strain evidence="1">AU212A</strain>
    </source>
</reference>